<dbReference type="InterPro" id="IPR036388">
    <property type="entry name" value="WH-like_DNA-bd_sf"/>
</dbReference>
<proteinExistence type="predicted"/>
<comment type="caution">
    <text evidence="1">The sequence shown here is derived from an EMBL/GenBank/DDBJ whole genome shotgun (WGS) entry which is preliminary data.</text>
</comment>
<evidence type="ECO:0000313" key="1">
    <source>
        <dbReference type="EMBL" id="GAA5530057.1"/>
    </source>
</evidence>
<name>A0ABP9X3S1_9CHLR</name>
<accession>A0ABP9X3S1</accession>
<dbReference type="SUPFAM" id="SSF46785">
    <property type="entry name" value="Winged helix' DNA-binding domain"/>
    <property type="match status" value="1"/>
</dbReference>
<dbReference type="RefSeq" id="WP_345723646.1">
    <property type="nucleotide sequence ID" value="NZ_BAABRU010000015.1"/>
</dbReference>
<dbReference type="Pfam" id="PF02082">
    <property type="entry name" value="Rrf2"/>
    <property type="match status" value="1"/>
</dbReference>
<dbReference type="EMBL" id="BAABRU010000015">
    <property type="protein sequence ID" value="GAA5530057.1"/>
    <property type="molecule type" value="Genomic_DNA"/>
</dbReference>
<dbReference type="Gene3D" id="1.10.10.10">
    <property type="entry name" value="Winged helix-like DNA-binding domain superfamily/Winged helix DNA-binding domain"/>
    <property type="match status" value="1"/>
</dbReference>
<dbReference type="InterPro" id="IPR000944">
    <property type="entry name" value="Tscrpt_reg_Rrf2"/>
</dbReference>
<organism evidence="1 2">
    <name type="scientific">Herpetosiphon gulosus</name>
    <dbReference type="NCBI Taxonomy" id="1973496"/>
    <lineage>
        <taxon>Bacteria</taxon>
        <taxon>Bacillati</taxon>
        <taxon>Chloroflexota</taxon>
        <taxon>Chloroflexia</taxon>
        <taxon>Herpetosiphonales</taxon>
        <taxon>Herpetosiphonaceae</taxon>
        <taxon>Herpetosiphon</taxon>
    </lineage>
</organism>
<keyword evidence="2" id="KW-1185">Reference proteome</keyword>
<gene>
    <name evidence="1" type="primary">nsrR</name>
    <name evidence="1" type="ORF">Hgul01_03871</name>
</gene>
<reference evidence="1 2" key="1">
    <citation type="submission" date="2024-02" db="EMBL/GenBank/DDBJ databases">
        <title>Herpetosiphon gulosus NBRC 112829.</title>
        <authorList>
            <person name="Ichikawa N."/>
            <person name="Katano-Makiyama Y."/>
            <person name="Hidaka K."/>
        </authorList>
    </citation>
    <scope>NUCLEOTIDE SEQUENCE [LARGE SCALE GENOMIC DNA]</scope>
    <source>
        <strain evidence="1 2">NBRC 112829</strain>
    </source>
</reference>
<protein>
    <submittedName>
        <fullName evidence="1">HTH-type transcriptional repressor NsrR</fullName>
    </submittedName>
</protein>
<dbReference type="Proteomes" id="UP001428290">
    <property type="component" value="Unassembled WGS sequence"/>
</dbReference>
<dbReference type="InterPro" id="IPR036390">
    <property type="entry name" value="WH_DNA-bd_sf"/>
</dbReference>
<dbReference type="InterPro" id="IPR030489">
    <property type="entry name" value="TR_Rrf2-type_CS"/>
</dbReference>
<evidence type="ECO:0000313" key="2">
    <source>
        <dbReference type="Proteomes" id="UP001428290"/>
    </source>
</evidence>
<dbReference type="PROSITE" id="PS01332">
    <property type="entry name" value="HTH_RRF2_1"/>
    <property type="match status" value="1"/>
</dbReference>
<sequence length="139" mass="15350">MSYSLAFSQAIAISLYITYKIEEQVYDFVPTHEIADFLGIAKPSVVKVVQSLTNAGLIETREGAKGGVRLTRNSQAINLLDIFNAIEQAKPLFRLNIHPTEPKIEALAARQRMVASLQRAETAMKQELQAVTLANLYSG</sequence>
<dbReference type="PROSITE" id="PS51197">
    <property type="entry name" value="HTH_RRF2_2"/>
    <property type="match status" value="1"/>
</dbReference>
<dbReference type="PANTHER" id="PTHR33221">
    <property type="entry name" value="WINGED HELIX-TURN-HELIX TRANSCRIPTIONAL REGULATOR, RRF2 FAMILY"/>
    <property type="match status" value="1"/>
</dbReference>
<dbReference type="PANTHER" id="PTHR33221:SF15">
    <property type="entry name" value="HTH-TYPE TRANSCRIPTIONAL REGULATOR YWGB-RELATED"/>
    <property type="match status" value="1"/>
</dbReference>